<dbReference type="Pfam" id="PF14844">
    <property type="entry name" value="PH_BEACH"/>
    <property type="match status" value="1"/>
</dbReference>
<evidence type="ECO:0000256" key="1">
    <source>
        <dbReference type="SAM" id="MobiDB-lite"/>
    </source>
</evidence>
<evidence type="ECO:0000259" key="2">
    <source>
        <dbReference type="PROSITE" id="PS51783"/>
    </source>
</evidence>
<dbReference type="Gene3D" id="2.30.29.30">
    <property type="entry name" value="Pleckstrin-homology domain (PH domain)/Phosphotyrosine-binding domain (PTB)"/>
    <property type="match status" value="1"/>
</dbReference>
<dbReference type="OrthoDB" id="26681at2759"/>
<evidence type="ECO:0000313" key="4">
    <source>
        <dbReference type="Proteomes" id="UP000299102"/>
    </source>
</evidence>
<dbReference type="InterPro" id="IPR011993">
    <property type="entry name" value="PH-like_dom_sf"/>
</dbReference>
<feature type="compositionally biased region" description="Basic and acidic residues" evidence="1">
    <location>
        <begin position="75"/>
        <end position="84"/>
    </location>
</feature>
<name>A0A4C1YJ84_EUMVA</name>
<dbReference type="SUPFAM" id="SSF50729">
    <property type="entry name" value="PH domain-like"/>
    <property type="match status" value="1"/>
</dbReference>
<gene>
    <name evidence="3" type="primary">rg</name>
    <name evidence="3" type="ORF">EVAR_61916_1</name>
</gene>
<feature type="region of interest" description="Disordered" evidence="1">
    <location>
        <begin position="42"/>
        <end position="84"/>
    </location>
</feature>
<dbReference type="Proteomes" id="UP000299102">
    <property type="component" value="Unassembled WGS sequence"/>
</dbReference>
<dbReference type="EMBL" id="BGZK01001282">
    <property type="protein sequence ID" value="GBP76246.1"/>
    <property type="molecule type" value="Genomic_DNA"/>
</dbReference>
<organism evidence="3 4">
    <name type="scientific">Eumeta variegata</name>
    <name type="common">Bagworm moth</name>
    <name type="synonym">Eumeta japonica</name>
    <dbReference type="NCBI Taxonomy" id="151549"/>
    <lineage>
        <taxon>Eukaryota</taxon>
        <taxon>Metazoa</taxon>
        <taxon>Ecdysozoa</taxon>
        <taxon>Arthropoda</taxon>
        <taxon>Hexapoda</taxon>
        <taxon>Insecta</taxon>
        <taxon>Pterygota</taxon>
        <taxon>Neoptera</taxon>
        <taxon>Endopterygota</taxon>
        <taxon>Lepidoptera</taxon>
        <taxon>Glossata</taxon>
        <taxon>Ditrysia</taxon>
        <taxon>Tineoidea</taxon>
        <taxon>Psychidae</taxon>
        <taxon>Oiketicinae</taxon>
        <taxon>Eumeta</taxon>
    </lineage>
</organism>
<comment type="caution">
    <text evidence="3">The sequence shown here is derived from an EMBL/GenBank/DDBJ whole genome shotgun (WGS) entry which is preliminary data.</text>
</comment>
<accession>A0A4C1YJ84</accession>
<keyword evidence="4" id="KW-1185">Reference proteome</keyword>
<reference evidence="3 4" key="1">
    <citation type="journal article" date="2019" name="Commun. Biol.">
        <title>The bagworm genome reveals a unique fibroin gene that provides high tensile strength.</title>
        <authorList>
            <person name="Kono N."/>
            <person name="Nakamura H."/>
            <person name="Ohtoshi R."/>
            <person name="Tomita M."/>
            <person name="Numata K."/>
            <person name="Arakawa K."/>
        </authorList>
    </citation>
    <scope>NUCLEOTIDE SEQUENCE [LARGE SCALE GENOMIC DNA]</scope>
</reference>
<dbReference type="InterPro" id="IPR023362">
    <property type="entry name" value="PH-BEACH_dom"/>
</dbReference>
<dbReference type="AlphaFoldDB" id="A0A4C1YJ84"/>
<dbReference type="PROSITE" id="PS51783">
    <property type="entry name" value="PH_BEACH"/>
    <property type="match status" value="1"/>
</dbReference>
<sequence length="84" mass="9724">VLKYCEHLHGKWYFSEVRAIFSRRYLLQNVAIEIFLASRNEQNREQELRSRSWTGSGSKSAVGPSSKPGVRPGHPKHERDLSQE</sequence>
<feature type="non-terminal residue" evidence="3">
    <location>
        <position position="1"/>
    </location>
</feature>
<evidence type="ECO:0000313" key="3">
    <source>
        <dbReference type="EMBL" id="GBP76246.1"/>
    </source>
</evidence>
<protein>
    <submittedName>
        <fullName evidence="3">Neurobeachin</fullName>
    </submittedName>
</protein>
<feature type="domain" description="BEACH-type PH" evidence="2">
    <location>
        <begin position="1"/>
        <end position="67"/>
    </location>
</feature>
<proteinExistence type="predicted"/>